<dbReference type="SUPFAM" id="SSF52540">
    <property type="entry name" value="P-loop containing nucleoside triphosphate hydrolases"/>
    <property type="match status" value="1"/>
</dbReference>
<dbReference type="GO" id="GO:0015937">
    <property type="term" value="P:coenzyme A biosynthetic process"/>
    <property type="evidence" value="ECO:0007669"/>
    <property type="project" value="UniProtKB-UniRule"/>
</dbReference>
<dbReference type="InterPro" id="IPR027417">
    <property type="entry name" value="P-loop_NTPase"/>
</dbReference>
<evidence type="ECO:0000256" key="5">
    <source>
        <dbReference type="HAMAP-Rule" id="MF_00376"/>
    </source>
</evidence>
<name>A0A4R7F1J7_9FLAO</name>
<evidence type="ECO:0000256" key="2">
    <source>
        <dbReference type="ARBA" id="ARBA00022741"/>
    </source>
</evidence>
<keyword evidence="5" id="KW-0808">Transferase</keyword>
<protein>
    <recommendedName>
        <fullName evidence="5 6">Dephospho-CoA kinase</fullName>
        <ecNumber evidence="5 6">2.7.1.24</ecNumber>
    </recommendedName>
    <alternativeName>
        <fullName evidence="5">Dephosphocoenzyme A kinase</fullName>
    </alternativeName>
</protein>
<keyword evidence="2 5" id="KW-0547">Nucleotide-binding</keyword>
<dbReference type="UniPathway" id="UPA00241">
    <property type="reaction ID" value="UER00356"/>
</dbReference>
<dbReference type="RefSeq" id="WP_133711862.1">
    <property type="nucleotide sequence ID" value="NZ_SOAG01000005.1"/>
</dbReference>
<sequence>MTKIVGLTGGIGSGKTMVANFFKEEGIPVYISDERAKIIMDKPEVIQKIQEIFDENVQKEGKLNRKRIREIVFKESHLLEKLNAIVHPAVKKDFKQWVDLHQKYSFVIKESALLFEQKLYKTCDYIILVTAPEEIRVKRVVKRDGVTAESIRDIIRNQLKDEDKIPFCDWVIINVDKELVKKEIKNIIEDINLRNNSI</sequence>
<dbReference type="CDD" id="cd02022">
    <property type="entry name" value="DPCK"/>
    <property type="match status" value="1"/>
</dbReference>
<evidence type="ECO:0000256" key="4">
    <source>
        <dbReference type="ARBA" id="ARBA00022993"/>
    </source>
</evidence>
<comment type="pathway">
    <text evidence="5">Cofactor biosynthesis; coenzyme A biosynthesis; CoA from (R)-pantothenate: step 5/5.</text>
</comment>
<evidence type="ECO:0000313" key="7">
    <source>
        <dbReference type="EMBL" id="TDS64166.1"/>
    </source>
</evidence>
<comment type="caution">
    <text evidence="7">The sequence shown here is derived from an EMBL/GenBank/DDBJ whole genome shotgun (WGS) entry which is preliminary data.</text>
</comment>
<dbReference type="HAMAP" id="MF_00376">
    <property type="entry name" value="Dephospho_CoA_kinase"/>
    <property type="match status" value="1"/>
</dbReference>
<dbReference type="InterPro" id="IPR001977">
    <property type="entry name" value="Depp_CoAkinase"/>
</dbReference>
<evidence type="ECO:0000313" key="8">
    <source>
        <dbReference type="Proteomes" id="UP000295215"/>
    </source>
</evidence>
<dbReference type="OrthoDB" id="9812943at2"/>
<organism evidence="7 8">
    <name type="scientific">Myroides indicus</name>
    <dbReference type="NCBI Taxonomy" id="1323422"/>
    <lineage>
        <taxon>Bacteria</taxon>
        <taxon>Pseudomonadati</taxon>
        <taxon>Bacteroidota</taxon>
        <taxon>Flavobacteriia</taxon>
        <taxon>Flavobacteriales</taxon>
        <taxon>Flavobacteriaceae</taxon>
        <taxon>Myroides</taxon>
    </lineage>
</organism>
<keyword evidence="5 7" id="KW-0418">Kinase</keyword>
<dbReference type="Proteomes" id="UP000295215">
    <property type="component" value="Unassembled WGS sequence"/>
</dbReference>
<dbReference type="GO" id="GO:0005524">
    <property type="term" value="F:ATP binding"/>
    <property type="evidence" value="ECO:0007669"/>
    <property type="project" value="UniProtKB-UniRule"/>
</dbReference>
<keyword evidence="5" id="KW-0963">Cytoplasm</keyword>
<dbReference type="PANTHER" id="PTHR10695:SF46">
    <property type="entry name" value="BIFUNCTIONAL COENZYME A SYNTHASE-RELATED"/>
    <property type="match status" value="1"/>
</dbReference>
<keyword evidence="3 5" id="KW-0067">ATP-binding</keyword>
<evidence type="ECO:0000256" key="1">
    <source>
        <dbReference type="ARBA" id="ARBA00009018"/>
    </source>
</evidence>
<dbReference type="Gene3D" id="3.40.50.300">
    <property type="entry name" value="P-loop containing nucleotide triphosphate hydrolases"/>
    <property type="match status" value="1"/>
</dbReference>
<comment type="subcellular location">
    <subcellularLocation>
        <location evidence="5">Cytoplasm</location>
    </subcellularLocation>
</comment>
<comment type="function">
    <text evidence="5">Catalyzes the phosphorylation of the 3'-hydroxyl group of dephosphocoenzyme A to form coenzyme A.</text>
</comment>
<dbReference type="EMBL" id="SOAG01000005">
    <property type="protein sequence ID" value="TDS64166.1"/>
    <property type="molecule type" value="Genomic_DNA"/>
</dbReference>
<dbReference type="GO" id="GO:0004140">
    <property type="term" value="F:dephospho-CoA kinase activity"/>
    <property type="evidence" value="ECO:0007669"/>
    <property type="project" value="UniProtKB-UniRule"/>
</dbReference>
<comment type="catalytic activity">
    <reaction evidence="5">
        <text>3'-dephospho-CoA + ATP = ADP + CoA + H(+)</text>
        <dbReference type="Rhea" id="RHEA:18245"/>
        <dbReference type="ChEBI" id="CHEBI:15378"/>
        <dbReference type="ChEBI" id="CHEBI:30616"/>
        <dbReference type="ChEBI" id="CHEBI:57287"/>
        <dbReference type="ChEBI" id="CHEBI:57328"/>
        <dbReference type="ChEBI" id="CHEBI:456216"/>
        <dbReference type="EC" id="2.7.1.24"/>
    </reaction>
</comment>
<accession>A0A4R7F1J7</accession>
<dbReference type="AlphaFoldDB" id="A0A4R7F1J7"/>
<proteinExistence type="inferred from homology"/>
<dbReference type="GO" id="GO:0005737">
    <property type="term" value="C:cytoplasm"/>
    <property type="evidence" value="ECO:0007669"/>
    <property type="project" value="UniProtKB-SubCell"/>
</dbReference>
<reference evidence="7 8" key="1">
    <citation type="submission" date="2019-03" db="EMBL/GenBank/DDBJ databases">
        <title>Genomic Encyclopedia of Archaeal and Bacterial Type Strains, Phase II (KMG-II): from individual species to whole genera.</title>
        <authorList>
            <person name="Goeker M."/>
        </authorList>
    </citation>
    <scope>NUCLEOTIDE SEQUENCE [LARGE SCALE GENOMIC DNA]</scope>
    <source>
        <strain evidence="7 8">DSM 28213</strain>
    </source>
</reference>
<gene>
    <name evidence="5" type="primary">coaE</name>
    <name evidence="7" type="ORF">C8P70_10515</name>
</gene>
<evidence type="ECO:0000256" key="3">
    <source>
        <dbReference type="ARBA" id="ARBA00022840"/>
    </source>
</evidence>
<dbReference type="Pfam" id="PF01121">
    <property type="entry name" value="CoaE"/>
    <property type="match status" value="1"/>
</dbReference>
<evidence type="ECO:0000256" key="6">
    <source>
        <dbReference type="NCBIfam" id="TIGR00152"/>
    </source>
</evidence>
<keyword evidence="4 5" id="KW-0173">Coenzyme A biosynthesis</keyword>
<keyword evidence="8" id="KW-1185">Reference proteome</keyword>
<feature type="binding site" evidence="5">
    <location>
        <begin position="12"/>
        <end position="17"/>
    </location>
    <ligand>
        <name>ATP</name>
        <dbReference type="ChEBI" id="CHEBI:30616"/>
    </ligand>
</feature>
<comment type="similarity">
    <text evidence="1 5">Belongs to the CoaE family.</text>
</comment>
<dbReference type="NCBIfam" id="TIGR00152">
    <property type="entry name" value="dephospho-CoA kinase"/>
    <property type="match status" value="1"/>
</dbReference>
<dbReference type="PANTHER" id="PTHR10695">
    <property type="entry name" value="DEPHOSPHO-COA KINASE-RELATED"/>
    <property type="match status" value="1"/>
</dbReference>
<dbReference type="PROSITE" id="PS51219">
    <property type="entry name" value="DPCK"/>
    <property type="match status" value="1"/>
</dbReference>
<dbReference type="EC" id="2.7.1.24" evidence="5 6"/>